<organism evidence="1 2">
    <name type="scientific">Stylosanthes scabra</name>
    <dbReference type="NCBI Taxonomy" id="79078"/>
    <lineage>
        <taxon>Eukaryota</taxon>
        <taxon>Viridiplantae</taxon>
        <taxon>Streptophyta</taxon>
        <taxon>Embryophyta</taxon>
        <taxon>Tracheophyta</taxon>
        <taxon>Spermatophyta</taxon>
        <taxon>Magnoliopsida</taxon>
        <taxon>eudicotyledons</taxon>
        <taxon>Gunneridae</taxon>
        <taxon>Pentapetalae</taxon>
        <taxon>rosids</taxon>
        <taxon>fabids</taxon>
        <taxon>Fabales</taxon>
        <taxon>Fabaceae</taxon>
        <taxon>Papilionoideae</taxon>
        <taxon>50 kb inversion clade</taxon>
        <taxon>dalbergioids sensu lato</taxon>
        <taxon>Dalbergieae</taxon>
        <taxon>Pterocarpus clade</taxon>
        <taxon>Stylosanthes</taxon>
    </lineage>
</organism>
<evidence type="ECO:0000313" key="2">
    <source>
        <dbReference type="Proteomes" id="UP001341840"/>
    </source>
</evidence>
<protein>
    <submittedName>
        <fullName evidence="1">Uncharacterized protein</fullName>
    </submittedName>
</protein>
<comment type="caution">
    <text evidence="1">The sequence shown here is derived from an EMBL/GenBank/DDBJ whole genome shotgun (WGS) entry which is preliminary data.</text>
</comment>
<reference evidence="1 2" key="1">
    <citation type="journal article" date="2023" name="Plants (Basel)">
        <title>Bridging the Gap: Combining Genomics and Transcriptomics Approaches to Understand Stylosanthes scabra, an Orphan Legume from the Brazilian Caatinga.</title>
        <authorList>
            <person name="Ferreira-Neto J.R.C."/>
            <person name="da Silva M.D."/>
            <person name="Binneck E."/>
            <person name="de Melo N.F."/>
            <person name="da Silva R.H."/>
            <person name="de Melo A.L.T.M."/>
            <person name="Pandolfi V."/>
            <person name="Bustamante F.O."/>
            <person name="Brasileiro-Vidal A.C."/>
            <person name="Benko-Iseppon A.M."/>
        </authorList>
    </citation>
    <scope>NUCLEOTIDE SEQUENCE [LARGE SCALE GENOMIC DNA]</scope>
    <source>
        <tissue evidence="1">Leaves</tissue>
    </source>
</reference>
<keyword evidence="2" id="KW-1185">Reference proteome</keyword>
<gene>
    <name evidence="1" type="ORF">PIB30_078080</name>
</gene>
<proteinExistence type="predicted"/>
<dbReference type="EMBL" id="JASCZI010242724">
    <property type="protein sequence ID" value="MED6211910.1"/>
    <property type="molecule type" value="Genomic_DNA"/>
</dbReference>
<name>A0ABU6YRC5_9FABA</name>
<sequence>MDLRLQSQNWEAKVGEILVIEFVEAVRDAVILVLVLEKVEGVIGCARDLELREVLVVELKLDKTSEILVEFVEAGRT</sequence>
<dbReference type="Proteomes" id="UP001341840">
    <property type="component" value="Unassembled WGS sequence"/>
</dbReference>
<evidence type="ECO:0000313" key="1">
    <source>
        <dbReference type="EMBL" id="MED6211910.1"/>
    </source>
</evidence>
<accession>A0ABU6YRC5</accession>